<accession>A0AAV4WT93</accession>
<dbReference type="EMBL" id="BPLR01016680">
    <property type="protein sequence ID" value="GIY85706.1"/>
    <property type="molecule type" value="Genomic_DNA"/>
</dbReference>
<proteinExistence type="predicted"/>
<comment type="caution">
    <text evidence="1">The sequence shown here is derived from an EMBL/GenBank/DDBJ whole genome shotgun (WGS) entry which is preliminary data.</text>
</comment>
<dbReference type="AlphaFoldDB" id="A0AAV4WT93"/>
<dbReference type="PANTHER" id="PTHR45786:SF74">
    <property type="entry name" value="ATP-DEPENDENT DNA HELICASE"/>
    <property type="match status" value="1"/>
</dbReference>
<evidence type="ECO:0000313" key="2">
    <source>
        <dbReference type="Proteomes" id="UP001054945"/>
    </source>
</evidence>
<gene>
    <name evidence="1" type="primary">EVAR_43231_1</name>
    <name evidence="1" type="ORF">CEXT_444841</name>
</gene>
<keyword evidence="1" id="KW-0347">Helicase</keyword>
<keyword evidence="1" id="KW-0067">ATP-binding</keyword>
<sequence>MTSFGATEIVQNNAANGQQFNSTFKIKDRDFHKMGSLLPMPDESYKFLKKLFNGWRIARELDALLNEHNELLKLFKSPMPKLLSDNHAVVINPDKTPAAEHIRRFNAPVVDDVAGIMVGDRTAWRQIVIRRRDNNLQFIADTHRSYGAFQYPLIFWKGKDGYFINIKQRDPVTGAETNKNVSSKNYYAYRLMIRRCPDNVILRCRELCQQFMATMYVKIESERLRYLHHKQQKLRAKNIFTCETLLRTTLTLPKLVTLPFYQHRA</sequence>
<reference evidence="1 2" key="1">
    <citation type="submission" date="2021-06" db="EMBL/GenBank/DDBJ databases">
        <title>Caerostris extrusa draft genome.</title>
        <authorList>
            <person name="Kono N."/>
            <person name="Arakawa K."/>
        </authorList>
    </citation>
    <scope>NUCLEOTIDE SEQUENCE [LARGE SCALE GENOMIC DNA]</scope>
</reference>
<organism evidence="1 2">
    <name type="scientific">Caerostris extrusa</name>
    <name type="common">Bark spider</name>
    <name type="synonym">Caerostris bankana</name>
    <dbReference type="NCBI Taxonomy" id="172846"/>
    <lineage>
        <taxon>Eukaryota</taxon>
        <taxon>Metazoa</taxon>
        <taxon>Ecdysozoa</taxon>
        <taxon>Arthropoda</taxon>
        <taxon>Chelicerata</taxon>
        <taxon>Arachnida</taxon>
        <taxon>Araneae</taxon>
        <taxon>Araneomorphae</taxon>
        <taxon>Entelegynae</taxon>
        <taxon>Araneoidea</taxon>
        <taxon>Araneidae</taxon>
        <taxon>Caerostris</taxon>
    </lineage>
</organism>
<evidence type="ECO:0000313" key="1">
    <source>
        <dbReference type="EMBL" id="GIY85706.1"/>
    </source>
</evidence>
<protein>
    <submittedName>
        <fullName evidence="1">ATP-dependent DNA helicase</fullName>
    </submittedName>
</protein>
<dbReference type="Proteomes" id="UP001054945">
    <property type="component" value="Unassembled WGS sequence"/>
</dbReference>
<dbReference type="PANTHER" id="PTHR45786">
    <property type="entry name" value="DNA BINDING PROTEIN-LIKE"/>
    <property type="match status" value="1"/>
</dbReference>
<keyword evidence="1" id="KW-0378">Hydrolase</keyword>
<keyword evidence="1" id="KW-0547">Nucleotide-binding</keyword>
<name>A0AAV4WT93_CAEEX</name>
<keyword evidence="2" id="KW-1185">Reference proteome</keyword>
<dbReference type="GO" id="GO:0004386">
    <property type="term" value="F:helicase activity"/>
    <property type="evidence" value="ECO:0007669"/>
    <property type="project" value="UniProtKB-KW"/>
</dbReference>